<gene>
    <name evidence="1" type="ORF">GGI18_000815</name>
</gene>
<keyword evidence="2" id="KW-1185">Reference proteome</keyword>
<evidence type="ECO:0000313" key="1">
    <source>
        <dbReference type="EMBL" id="KAJ2791885.1"/>
    </source>
</evidence>
<accession>A0ACC1KMM4</accession>
<evidence type="ECO:0000313" key="2">
    <source>
        <dbReference type="Proteomes" id="UP001140066"/>
    </source>
</evidence>
<name>A0ACC1KMM4_9FUNG</name>
<reference evidence="1" key="1">
    <citation type="submission" date="2022-07" db="EMBL/GenBank/DDBJ databases">
        <title>Phylogenomic reconstructions and comparative analyses of Kickxellomycotina fungi.</title>
        <authorList>
            <person name="Reynolds N.K."/>
            <person name="Stajich J.E."/>
            <person name="Barry K."/>
            <person name="Grigoriev I.V."/>
            <person name="Crous P."/>
            <person name="Smith M.E."/>
        </authorList>
    </citation>
    <scope>NUCLEOTIDE SEQUENCE</scope>
    <source>
        <strain evidence="1">BCRC 34191</strain>
    </source>
</reference>
<protein>
    <submittedName>
        <fullName evidence="1">Uncharacterized protein</fullName>
    </submittedName>
</protein>
<dbReference type="EMBL" id="JANBUK010000083">
    <property type="protein sequence ID" value="KAJ2791885.1"/>
    <property type="molecule type" value="Genomic_DNA"/>
</dbReference>
<feature type="non-terminal residue" evidence="1">
    <location>
        <position position="356"/>
    </location>
</feature>
<proteinExistence type="predicted"/>
<dbReference type="Proteomes" id="UP001140066">
    <property type="component" value="Unassembled WGS sequence"/>
</dbReference>
<organism evidence="1 2">
    <name type="scientific">Coemansia linderi</name>
    <dbReference type="NCBI Taxonomy" id="2663919"/>
    <lineage>
        <taxon>Eukaryota</taxon>
        <taxon>Fungi</taxon>
        <taxon>Fungi incertae sedis</taxon>
        <taxon>Zoopagomycota</taxon>
        <taxon>Kickxellomycotina</taxon>
        <taxon>Kickxellomycetes</taxon>
        <taxon>Kickxellales</taxon>
        <taxon>Kickxellaceae</taxon>
        <taxon>Coemansia</taxon>
    </lineage>
</organism>
<sequence length="356" mass="40233">MAPNVKEIEVWRPDDYTSRHQFSELCYEIFVAQLLQLVGCIQQGVQATEFFWANIKLNAIGNLAHIECVVKHYDWSIIELARLSSETLESLIIGPYDSHMSPQFAQDKDRGSVVYPRLHTLKLSNHLFNKEMLYPVSTNVVPFPSLRILKLKNEYTFGDDVLFRGNSATLEVLYLHLSSVAMAVIRHLNVFTPTSHPKLCSVRFCGPYELVPELFATKAEALKLALQIGPTATTRDISMCLDGAELTRPLIQLGGLDPIQYLSLSHPNLELWDVIALIKVLPMMLDLSVEPLGIGPLPDDVTLHELPDYMVSTYAPIVALVCPNLTRVTYPWRSLELFVDTMEDEVDSNLFIDYEP</sequence>
<comment type="caution">
    <text evidence="1">The sequence shown here is derived from an EMBL/GenBank/DDBJ whole genome shotgun (WGS) entry which is preliminary data.</text>
</comment>